<organism evidence="1 2">
    <name type="scientific">Oceanirhabdus seepicola</name>
    <dbReference type="NCBI Taxonomy" id="2828781"/>
    <lineage>
        <taxon>Bacteria</taxon>
        <taxon>Bacillati</taxon>
        <taxon>Bacillota</taxon>
        <taxon>Clostridia</taxon>
        <taxon>Eubacteriales</taxon>
        <taxon>Clostridiaceae</taxon>
        <taxon>Oceanirhabdus</taxon>
    </lineage>
</organism>
<dbReference type="RefSeq" id="WP_250862007.1">
    <property type="nucleotide sequence ID" value="NZ_JAGSOJ010000007.1"/>
</dbReference>
<dbReference type="EMBL" id="JAGSOJ010000007">
    <property type="protein sequence ID" value="MCM1992841.1"/>
    <property type="molecule type" value="Genomic_DNA"/>
</dbReference>
<comment type="caution">
    <text evidence="1">The sequence shown here is derived from an EMBL/GenBank/DDBJ whole genome shotgun (WGS) entry which is preliminary data.</text>
</comment>
<evidence type="ECO:0000313" key="1">
    <source>
        <dbReference type="EMBL" id="MCM1992841.1"/>
    </source>
</evidence>
<dbReference type="AlphaFoldDB" id="A0A9J6PB46"/>
<sequence length="129" mass="15293">MKRSYDADPGYLTVNQAVDRMIQVIGKDNSKLRGRIYRKFINMAAENKIEYKKHGRAWWLKEEEVDKYIEEKGKQLKNNYRTMDENEEIGKITVEYIKDIIELLEKVGTPPDKILELLKVKLNMNDNKN</sequence>
<reference evidence="1" key="1">
    <citation type="journal article" date="2021" name="mSystems">
        <title>Bacteria and Archaea Synergistically Convert Glycine Betaine to Biogenic Methane in the Formosa Cold Seep of the South China Sea.</title>
        <authorList>
            <person name="Li L."/>
            <person name="Zhang W."/>
            <person name="Zhang S."/>
            <person name="Song L."/>
            <person name="Sun Q."/>
            <person name="Zhang H."/>
            <person name="Xiang H."/>
            <person name="Dong X."/>
        </authorList>
    </citation>
    <scope>NUCLEOTIDE SEQUENCE</scope>
    <source>
        <strain evidence="1">ZWT</strain>
    </source>
</reference>
<keyword evidence="2" id="KW-1185">Reference proteome</keyword>
<reference evidence="1" key="2">
    <citation type="submission" date="2021-04" db="EMBL/GenBank/DDBJ databases">
        <authorList>
            <person name="Dong X."/>
        </authorList>
    </citation>
    <scope>NUCLEOTIDE SEQUENCE</scope>
    <source>
        <strain evidence="1">ZWT</strain>
    </source>
</reference>
<proteinExistence type="predicted"/>
<evidence type="ECO:0000313" key="2">
    <source>
        <dbReference type="Proteomes" id="UP001056429"/>
    </source>
</evidence>
<dbReference type="Proteomes" id="UP001056429">
    <property type="component" value="Unassembled WGS sequence"/>
</dbReference>
<accession>A0A9J6PB46</accession>
<gene>
    <name evidence="1" type="ORF">KDK92_24240</name>
</gene>
<name>A0A9J6PB46_9CLOT</name>
<protein>
    <submittedName>
        <fullName evidence="1">Uncharacterized protein</fullName>
    </submittedName>
</protein>